<keyword evidence="3" id="KW-0560">Oxidoreductase</keyword>
<dbReference type="Pfam" id="PF00296">
    <property type="entry name" value="Bac_luciferase"/>
    <property type="match status" value="1"/>
</dbReference>
<dbReference type="InterPro" id="IPR050172">
    <property type="entry name" value="SsuD_RutA_monooxygenase"/>
</dbReference>
<evidence type="ECO:0000259" key="5">
    <source>
        <dbReference type="Pfam" id="PF00296"/>
    </source>
</evidence>
<dbReference type="InterPro" id="IPR036661">
    <property type="entry name" value="Luciferase-like_sf"/>
</dbReference>
<keyword evidence="1" id="KW-0285">Flavoprotein</keyword>
<dbReference type="PANTHER" id="PTHR42847">
    <property type="entry name" value="ALKANESULFONATE MONOOXYGENASE"/>
    <property type="match status" value="1"/>
</dbReference>
<reference evidence="7" key="1">
    <citation type="journal article" date="2019" name="Int. J. Syst. Evol. Microbiol.">
        <title>The Global Catalogue of Microorganisms (GCM) 10K type strain sequencing project: providing services to taxonomists for standard genome sequencing and annotation.</title>
        <authorList>
            <consortium name="The Broad Institute Genomics Platform"/>
            <consortium name="The Broad Institute Genome Sequencing Center for Infectious Disease"/>
            <person name="Wu L."/>
            <person name="Ma J."/>
        </authorList>
    </citation>
    <scope>NUCLEOTIDE SEQUENCE [LARGE SCALE GENOMIC DNA]</scope>
    <source>
        <strain evidence="7">JCM 10083</strain>
    </source>
</reference>
<keyword evidence="2" id="KW-0288">FMN</keyword>
<proteinExistence type="predicted"/>
<evidence type="ECO:0000256" key="2">
    <source>
        <dbReference type="ARBA" id="ARBA00022643"/>
    </source>
</evidence>
<dbReference type="EMBL" id="JBHTEE010000001">
    <property type="protein sequence ID" value="MFC7606064.1"/>
    <property type="molecule type" value="Genomic_DNA"/>
</dbReference>
<organism evidence="6 7">
    <name type="scientific">Streptosporangium amethystogenes subsp. fukuiense</name>
    <dbReference type="NCBI Taxonomy" id="698418"/>
    <lineage>
        <taxon>Bacteria</taxon>
        <taxon>Bacillati</taxon>
        <taxon>Actinomycetota</taxon>
        <taxon>Actinomycetes</taxon>
        <taxon>Streptosporangiales</taxon>
        <taxon>Streptosporangiaceae</taxon>
        <taxon>Streptosporangium</taxon>
    </lineage>
</organism>
<evidence type="ECO:0000313" key="6">
    <source>
        <dbReference type="EMBL" id="MFC7606064.1"/>
    </source>
</evidence>
<accession>A0ABW2TC55</accession>
<evidence type="ECO:0000313" key="7">
    <source>
        <dbReference type="Proteomes" id="UP001596514"/>
    </source>
</evidence>
<dbReference type="SUPFAM" id="SSF51679">
    <property type="entry name" value="Bacterial luciferase-like"/>
    <property type="match status" value="1"/>
</dbReference>
<dbReference type="InterPro" id="IPR011251">
    <property type="entry name" value="Luciferase-like_dom"/>
</dbReference>
<protein>
    <submittedName>
        <fullName evidence="6">LLM class flavin-dependent oxidoreductase</fullName>
    </submittedName>
</protein>
<evidence type="ECO:0000256" key="1">
    <source>
        <dbReference type="ARBA" id="ARBA00022630"/>
    </source>
</evidence>
<dbReference type="RefSeq" id="WP_343977359.1">
    <property type="nucleotide sequence ID" value="NZ_BAAAGK010000150.1"/>
</dbReference>
<sequence>MARFNVTLPTRSTARPVLPGFVTDVRPARSDPAGPTGRAAELAGLSGALLPFDPEGQESLVLAAGVLRDSRHLRVIAEFHPGIATPVYLAKLSASLQRFSADRLGWRLAVDLDPAVARAQGDFRTGADRYARAEEFLTVAKGVWQGDFEYRGRFYQVAGGGFAAPLSGRVFPTVYLGGTSPEALELSARHADVHVFSPQDDLEALTARLPGVAYGLRLPVLAREDDDEALAAARRTGFTGLTGSYPAVAAAIGEYADRGVSEFFLEAGPRPEETYRLGEHLLPLLKESTRVG</sequence>
<dbReference type="PANTHER" id="PTHR42847:SF4">
    <property type="entry name" value="ALKANESULFONATE MONOOXYGENASE-RELATED"/>
    <property type="match status" value="1"/>
</dbReference>
<keyword evidence="7" id="KW-1185">Reference proteome</keyword>
<dbReference type="Gene3D" id="3.20.20.30">
    <property type="entry name" value="Luciferase-like domain"/>
    <property type="match status" value="1"/>
</dbReference>
<comment type="caution">
    <text evidence="6">The sequence shown here is derived from an EMBL/GenBank/DDBJ whole genome shotgun (WGS) entry which is preliminary data.</text>
</comment>
<keyword evidence="4" id="KW-0503">Monooxygenase</keyword>
<evidence type="ECO:0000256" key="4">
    <source>
        <dbReference type="ARBA" id="ARBA00023033"/>
    </source>
</evidence>
<evidence type="ECO:0000256" key="3">
    <source>
        <dbReference type="ARBA" id="ARBA00023002"/>
    </source>
</evidence>
<dbReference type="Proteomes" id="UP001596514">
    <property type="component" value="Unassembled WGS sequence"/>
</dbReference>
<name>A0ABW2TC55_9ACTN</name>
<gene>
    <name evidence="6" type="ORF">ACFQVD_38775</name>
</gene>
<feature type="domain" description="Luciferase-like" evidence="5">
    <location>
        <begin position="36"/>
        <end position="254"/>
    </location>
</feature>